<dbReference type="SUPFAM" id="SSF56436">
    <property type="entry name" value="C-type lectin-like"/>
    <property type="match status" value="1"/>
</dbReference>
<evidence type="ECO:0000259" key="1">
    <source>
        <dbReference type="Pfam" id="PF03781"/>
    </source>
</evidence>
<evidence type="ECO:0000313" key="3">
    <source>
        <dbReference type="Proteomes" id="UP000628854"/>
    </source>
</evidence>
<accession>A0ABQ1K0H5</accession>
<dbReference type="Proteomes" id="UP000628854">
    <property type="component" value="Unassembled WGS sequence"/>
</dbReference>
<organism evidence="2 3">
    <name type="scientific">Henriciella pelagia</name>
    <dbReference type="NCBI Taxonomy" id="1977912"/>
    <lineage>
        <taxon>Bacteria</taxon>
        <taxon>Pseudomonadati</taxon>
        <taxon>Pseudomonadota</taxon>
        <taxon>Alphaproteobacteria</taxon>
        <taxon>Hyphomonadales</taxon>
        <taxon>Hyphomonadaceae</taxon>
        <taxon>Henriciella</taxon>
    </lineage>
</organism>
<name>A0ABQ1K0H5_9PROT</name>
<dbReference type="Gene3D" id="3.90.1580.10">
    <property type="entry name" value="paralog of FGE (formylglycine-generating enzyme)"/>
    <property type="match status" value="1"/>
</dbReference>
<proteinExistence type="predicted"/>
<sequence length="256" mass="28212">MGSNEGYAEEAPAQMKTVGPFEIDATEVSNRRFAEFVEATDYKSVAEREPSSDLHPDIPEALLIPGSAVFLVPSKLMRNWWQFIPGASWRHPEGPGSSLDGRWDHPVVHIAYADAKAFADWAGGRLPTEAEWEFAARGGLSGATYEWGNTVPDAGAYRANIWQGVFPIENSEADGFDRSSPVGCYPPNGYGLHDMTGNVWEWVADASIEQNRGLLKGGSFLCSDTYCQRYRPAAKQIQQLDFSASHIGFRVAYDVD</sequence>
<dbReference type="PANTHER" id="PTHR23150">
    <property type="entry name" value="SULFATASE MODIFYING FACTOR 1, 2"/>
    <property type="match status" value="1"/>
</dbReference>
<dbReference type="EMBL" id="BMKF01000003">
    <property type="protein sequence ID" value="GGB81279.1"/>
    <property type="molecule type" value="Genomic_DNA"/>
</dbReference>
<dbReference type="InterPro" id="IPR042095">
    <property type="entry name" value="SUMF_sf"/>
</dbReference>
<dbReference type="InterPro" id="IPR005532">
    <property type="entry name" value="SUMF_dom"/>
</dbReference>
<dbReference type="InterPro" id="IPR016187">
    <property type="entry name" value="CTDL_fold"/>
</dbReference>
<reference evidence="3" key="1">
    <citation type="journal article" date="2019" name="Int. J. Syst. Evol. Microbiol.">
        <title>The Global Catalogue of Microorganisms (GCM) 10K type strain sequencing project: providing services to taxonomists for standard genome sequencing and annotation.</title>
        <authorList>
            <consortium name="The Broad Institute Genomics Platform"/>
            <consortium name="The Broad Institute Genome Sequencing Center for Infectious Disease"/>
            <person name="Wu L."/>
            <person name="Ma J."/>
        </authorList>
    </citation>
    <scope>NUCLEOTIDE SEQUENCE [LARGE SCALE GENOMIC DNA]</scope>
    <source>
        <strain evidence="3">CGMCC 1.15928</strain>
    </source>
</reference>
<dbReference type="PANTHER" id="PTHR23150:SF19">
    <property type="entry name" value="FORMYLGLYCINE-GENERATING ENZYME"/>
    <property type="match status" value="1"/>
</dbReference>
<protein>
    <recommendedName>
        <fullName evidence="1">Sulfatase-modifying factor enzyme-like domain-containing protein</fullName>
    </recommendedName>
</protein>
<dbReference type="Pfam" id="PF03781">
    <property type="entry name" value="FGE-sulfatase"/>
    <property type="match status" value="1"/>
</dbReference>
<feature type="domain" description="Sulfatase-modifying factor enzyme-like" evidence="1">
    <location>
        <begin position="1"/>
        <end position="252"/>
    </location>
</feature>
<keyword evidence="3" id="KW-1185">Reference proteome</keyword>
<comment type="caution">
    <text evidence="2">The sequence shown here is derived from an EMBL/GenBank/DDBJ whole genome shotgun (WGS) entry which is preliminary data.</text>
</comment>
<evidence type="ECO:0000313" key="2">
    <source>
        <dbReference type="EMBL" id="GGB81279.1"/>
    </source>
</evidence>
<gene>
    <name evidence="2" type="ORF">GCM10011503_32590</name>
</gene>
<dbReference type="InterPro" id="IPR051043">
    <property type="entry name" value="Sulfatase_Mod_Factor_Kinase"/>
</dbReference>